<evidence type="ECO:0000313" key="2">
    <source>
        <dbReference type="Proteomes" id="UP000652681"/>
    </source>
</evidence>
<keyword evidence="2" id="KW-1185">Reference proteome</keyword>
<proteinExistence type="predicted"/>
<dbReference type="EMBL" id="JACVEL010000006">
    <property type="protein sequence ID" value="MBC9812820.1"/>
    <property type="molecule type" value="Genomic_DNA"/>
</dbReference>
<dbReference type="InterPro" id="IPR021457">
    <property type="entry name" value="DUF3108"/>
</dbReference>
<dbReference type="AlphaFoldDB" id="A0A8J6U2D9"/>
<comment type="caution">
    <text evidence="1">The sequence shown here is derived from an EMBL/GenBank/DDBJ whole genome shotgun (WGS) entry which is preliminary data.</text>
</comment>
<protein>
    <submittedName>
        <fullName evidence="1">DUF3108 domain-containing protein</fullName>
    </submittedName>
</protein>
<organism evidence="1 2">
    <name type="scientific">Taishania pollutisoli</name>
    <dbReference type="NCBI Taxonomy" id="2766479"/>
    <lineage>
        <taxon>Bacteria</taxon>
        <taxon>Pseudomonadati</taxon>
        <taxon>Bacteroidota</taxon>
        <taxon>Flavobacteriia</taxon>
        <taxon>Flavobacteriales</taxon>
        <taxon>Crocinitomicaceae</taxon>
        <taxon>Taishania</taxon>
    </lineage>
</organism>
<accession>A0A8J6U2D9</accession>
<dbReference type="RefSeq" id="WP_163491697.1">
    <property type="nucleotide sequence ID" value="NZ_JACVEL010000006.1"/>
</dbReference>
<reference evidence="1" key="1">
    <citation type="submission" date="2020-09" db="EMBL/GenBank/DDBJ databases">
        <title>Taishania pollutisoli gen. nov., sp. nov., Isolated from Tetrabromobisphenol A-Contaminated Soil.</title>
        <authorList>
            <person name="Chen Q."/>
        </authorList>
    </citation>
    <scope>NUCLEOTIDE SEQUENCE</scope>
    <source>
        <strain evidence="1">CZZ-1</strain>
    </source>
</reference>
<sequence>MRKLTLFIGLVGVALGMTSSGIKYPTIKNSAFQAGEVLRYRVTYGFVDAGEAIMEVKSTSRKGANRPLYHVVGTGRTLGGFNAVYKVRDVYESYIDQKSIMPWFFERDVNEGGYKINQSYTFSQDKSTVHNGEKSFSTPMGVQDMISSFYKARTLDFNNMKKGQVFEFKCFMDDEIYNLKIKYVGDEEVKIRKGKFKTHKFVPVVQTGRYFKNEEDVQFWVTADENKIPLLVKAKIPVGVVKLHLVEWSGLKNELTSKVK</sequence>
<name>A0A8J6U2D9_9FLAO</name>
<dbReference type="Proteomes" id="UP000652681">
    <property type="component" value="Unassembled WGS sequence"/>
</dbReference>
<dbReference type="Pfam" id="PF11306">
    <property type="entry name" value="DUF3108"/>
    <property type="match status" value="1"/>
</dbReference>
<evidence type="ECO:0000313" key="1">
    <source>
        <dbReference type="EMBL" id="MBC9812820.1"/>
    </source>
</evidence>
<gene>
    <name evidence="1" type="ORF">H9Y05_10090</name>
</gene>